<keyword evidence="2" id="KW-1185">Reference proteome</keyword>
<dbReference type="EMBL" id="JBFAIH010000018">
    <property type="protein sequence ID" value="MEV0366209.1"/>
    <property type="molecule type" value="Genomic_DNA"/>
</dbReference>
<organism evidence="1 2">
    <name type="scientific">Nocardia fusca</name>
    <dbReference type="NCBI Taxonomy" id="941183"/>
    <lineage>
        <taxon>Bacteria</taxon>
        <taxon>Bacillati</taxon>
        <taxon>Actinomycetota</taxon>
        <taxon>Actinomycetes</taxon>
        <taxon>Mycobacteriales</taxon>
        <taxon>Nocardiaceae</taxon>
        <taxon>Nocardia</taxon>
    </lineage>
</organism>
<reference evidence="1 2" key="1">
    <citation type="submission" date="2024-06" db="EMBL/GenBank/DDBJ databases">
        <title>The Natural Products Discovery Center: Release of the First 8490 Sequenced Strains for Exploring Actinobacteria Biosynthetic Diversity.</title>
        <authorList>
            <person name="Kalkreuter E."/>
            <person name="Kautsar S.A."/>
            <person name="Yang D."/>
            <person name="Bader C.D."/>
            <person name="Teijaro C.N."/>
            <person name="Fluegel L."/>
            <person name="Davis C.M."/>
            <person name="Simpson J.R."/>
            <person name="Lauterbach L."/>
            <person name="Steele A.D."/>
            <person name="Gui C."/>
            <person name="Meng S."/>
            <person name="Li G."/>
            <person name="Viehrig K."/>
            <person name="Ye F."/>
            <person name="Su P."/>
            <person name="Kiefer A.F."/>
            <person name="Nichols A."/>
            <person name="Cepeda A.J."/>
            <person name="Yan W."/>
            <person name="Fan B."/>
            <person name="Jiang Y."/>
            <person name="Adhikari A."/>
            <person name="Zheng C.-J."/>
            <person name="Schuster L."/>
            <person name="Cowan T.M."/>
            <person name="Smanski M.J."/>
            <person name="Chevrette M.G."/>
            <person name="De Carvalho L.P.S."/>
            <person name="Shen B."/>
        </authorList>
    </citation>
    <scope>NUCLEOTIDE SEQUENCE [LARGE SCALE GENOMIC DNA]</scope>
    <source>
        <strain evidence="1 2">NPDC050671</strain>
    </source>
</reference>
<proteinExistence type="predicted"/>
<gene>
    <name evidence="1" type="ORF">AB0H72_26255</name>
</gene>
<dbReference type="RefSeq" id="WP_357983789.1">
    <property type="nucleotide sequence ID" value="NZ_JBFAIH010000018.1"/>
</dbReference>
<accession>A0ABV3FER5</accession>
<dbReference type="Proteomes" id="UP001551658">
    <property type="component" value="Unassembled WGS sequence"/>
</dbReference>
<comment type="caution">
    <text evidence="1">The sequence shown here is derived from an EMBL/GenBank/DDBJ whole genome shotgun (WGS) entry which is preliminary data.</text>
</comment>
<protein>
    <submittedName>
        <fullName evidence="1">HPr family phosphocarrier protein</fullName>
    </submittedName>
</protein>
<name>A0ABV3FER5_9NOCA</name>
<sequence length="113" mass="12371">MYIEEFRSPGPLTAAAAEELAFCLPGGTSQVTVAANDRSVNLPVLPWCWSELGIGKDTRVTITAQGGYRPADLEDRRALEELVTRFRVLTAPDAGQTPKTRSTTALARRVIRR</sequence>
<evidence type="ECO:0000313" key="2">
    <source>
        <dbReference type="Proteomes" id="UP001551658"/>
    </source>
</evidence>
<evidence type="ECO:0000313" key="1">
    <source>
        <dbReference type="EMBL" id="MEV0366209.1"/>
    </source>
</evidence>